<evidence type="ECO:0000313" key="1">
    <source>
        <dbReference type="EMBL" id="MSS56698.1"/>
    </source>
</evidence>
<dbReference type="EMBL" id="VUMR01000038">
    <property type="protein sequence ID" value="MSS56698.1"/>
    <property type="molecule type" value="Genomic_DNA"/>
</dbReference>
<dbReference type="Proteomes" id="UP000434241">
    <property type="component" value="Unassembled WGS sequence"/>
</dbReference>
<reference evidence="1 2" key="1">
    <citation type="submission" date="2019-08" db="EMBL/GenBank/DDBJ databases">
        <title>In-depth cultivation of the pig gut microbiome towards novel bacterial diversity and tailored functional studies.</title>
        <authorList>
            <person name="Wylensek D."/>
            <person name="Hitch T.C.A."/>
            <person name="Clavel T."/>
        </authorList>
    </citation>
    <scope>NUCLEOTIDE SEQUENCE [LARGE SCALE GENOMIC DNA]</scope>
    <source>
        <strain evidence="1 2">LKV-472-APC-3</strain>
    </source>
</reference>
<gene>
    <name evidence="1" type="ORF">FYJ55_07300</name>
</gene>
<dbReference type="RefSeq" id="WP_154556284.1">
    <property type="nucleotide sequence ID" value="NZ_JAQCYS010000141.1"/>
</dbReference>
<accession>A0A6N7VIB5</accession>
<proteinExistence type="predicted"/>
<dbReference type="AlphaFoldDB" id="A0A6N7VIB5"/>
<organism evidence="1 2">
    <name type="scientific">Holdemanella porci</name>
    <dbReference type="NCBI Taxonomy" id="2652276"/>
    <lineage>
        <taxon>Bacteria</taxon>
        <taxon>Bacillati</taxon>
        <taxon>Bacillota</taxon>
        <taxon>Erysipelotrichia</taxon>
        <taxon>Erysipelotrichales</taxon>
        <taxon>Erysipelotrichaceae</taxon>
        <taxon>Holdemanella</taxon>
    </lineage>
</organism>
<protein>
    <submittedName>
        <fullName evidence="1">IS1 family transposase</fullName>
    </submittedName>
</protein>
<keyword evidence="2" id="KW-1185">Reference proteome</keyword>
<name>A0A6N7VIB5_9FIRM</name>
<evidence type="ECO:0000313" key="2">
    <source>
        <dbReference type="Proteomes" id="UP000434241"/>
    </source>
</evidence>
<comment type="caution">
    <text evidence="1">The sequence shown here is derived from an EMBL/GenBank/DDBJ whole genome shotgun (WGS) entry which is preliminary data.</text>
</comment>
<sequence>MLITKEFLDRLSPVEITFIRCSIDKLYKDKEKHETTNYENVNLHVECCPHCGSVRFVKNGLNPHHKQKYRCKDCNSAFMVTTNTMFTHSKTSFDIWSSFIAGELNNLTLQQQTVETGLTQITCFNMRHKLYKAVSRIQRESKRSGLVELDPSYTKINLKGTKQENMPRYSNHRGKGKKIYSKQLPGTRRHKVCVVAAIDEHDNAVQQKKKI</sequence>
<dbReference type="GeneID" id="93159099"/>